<evidence type="ECO:0000313" key="2">
    <source>
        <dbReference type="Proteomes" id="UP000036681"/>
    </source>
</evidence>
<reference evidence="3" key="1">
    <citation type="submission" date="2017-02" db="UniProtKB">
        <authorList>
            <consortium name="WormBaseParasite"/>
        </authorList>
    </citation>
    <scope>IDENTIFICATION</scope>
</reference>
<feature type="region of interest" description="Disordered" evidence="1">
    <location>
        <begin position="1"/>
        <end position="84"/>
    </location>
</feature>
<evidence type="ECO:0000313" key="3">
    <source>
        <dbReference type="WBParaSite" id="ALUE_0001852801-mRNA-1"/>
    </source>
</evidence>
<name>A0A0M3IIW4_ASCLU</name>
<dbReference type="WBParaSite" id="ALUE_0001852801-mRNA-1">
    <property type="protein sequence ID" value="ALUE_0001852801-mRNA-1"/>
    <property type="gene ID" value="ALUE_0001852801"/>
</dbReference>
<sequence>MLIMNESDYAKTCSGKADRTKPSKAPTMIGHDRQFVNVGNDNKYAPNEQRTTQRKIAGMRKMEEMDRERESNTSEIRKKCTRSK</sequence>
<feature type="compositionally biased region" description="Basic and acidic residues" evidence="1">
    <location>
        <begin position="60"/>
        <end position="78"/>
    </location>
</feature>
<dbReference type="AlphaFoldDB" id="A0A0M3IIW4"/>
<proteinExistence type="predicted"/>
<protein>
    <submittedName>
        <fullName evidence="3">Retrotransposon protein</fullName>
    </submittedName>
</protein>
<evidence type="ECO:0000256" key="1">
    <source>
        <dbReference type="SAM" id="MobiDB-lite"/>
    </source>
</evidence>
<dbReference type="Proteomes" id="UP000036681">
    <property type="component" value="Unplaced"/>
</dbReference>
<organism evidence="2 3">
    <name type="scientific">Ascaris lumbricoides</name>
    <name type="common">Giant roundworm</name>
    <dbReference type="NCBI Taxonomy" id="6252"/>
    <lineage>
        <taxon>Eukaryota</taxon>
        <taxon>Metazoa</taxon>
        <taxon>Ecdysozoa</taxon>
        <taxon>Nematoda</taxon>
        <taxon>Chromadorea</taxon>
        <taxon>Rhabditida</taxon>
        <taxon>Spirurina</taxon>
        <taxon>Ascaridomorpha</taxon>
        <taxon>Ascaridoidea</taxon>
        <taxon>Ascarididae</taxon>
        <taxon>Ascaris</taxon>
    </lineage>
</organism>
<accession>A0A0M3IIW4</accession>
<keyword evidence="2" id="KW-1185">Reference proteome</keyword>